<dbReference type="AlphaFoldDB" id="A0A1R4B1U5"/>
<dbReference type="InterPro" id="IPR023146">
    <property type="entry name" value="YfbU_alpha-helical_sf"/>
</dbReference>
<dbReference type="NCBIfam" id="NF003936">
    <property type="entry name" value="PRK05445.1"/>
    <property type="match status" value="1"/>
</dbReference>
<dbReference type="Pfam" id="PF03887">
    <property type="entry name" value="YfbU"/>
    <property type="match status" value="1"/>
</dbReference>
<dbReference type="OrthoDB" id="5589463at2"/>
<organism evidence="2 3">
    <name type="scientific">Vibrio palustris</name>
    <dbReference type="NCBI Taxonomy" id="1918946"/>
    <lineage>
        <taxon>Bacteria</taxon>
        <taxon>Pseudomonadati</taxon>
        <taxon>Pseudomonadota</taxon>
        <taxon>Gammaproteobacteria</taxon>
        <taxon>Vibrionales</taxon>
        <taxon>Vibrionaceae</taxon>
        <taxon>Vibrio</taxon>
    </lineage>
</organism>
<dbReference type="Proteomes" id="UP000189475">
    <property type="component" value="Unassembled WGS sequence"/>
</dbReference>
<sequence>MEMTHAQRLILSNQYLLMSQLDTNNAEHYERLKTIIERGYDLQIRELTKEFGCLPETQCHEIITTMEMFHAIQESYNLLTPDAQNDVDERRLRFLGYDGETETQSMNYVRFLVYTEQRYPQFLPNEHQFNSQVPMTNKYQRMLAIWHTCPRQYHLSLSEIHQLFNA</sequence>
<evidence type="ECO:0000256" key="1">
    <source>
        <dbReference type="HAMAP-Rule" id="MF_00762"/>
    </source>
</evidence>
<protein>
    <recommendedName>
        <fullName evidence="1">UPF0304 protein VPAL9027_00830</fullName>
    </recommendedName>
</protein>
<evidence type="ECO:0000313" key="2">
    <source>
        <dbReference type="EMBL" id="SJL82889.1"/>
    </source>
</evidence>
<dbReference type="EMBL" id="FUFT01000002">
    <property type="protein sequence ID" value="SJL82889.1"/>
    <property type="molecule type" value="Genomic_DNA"/>
</dbReference>
<name>A0A1R4B1U5_9VIBR</name>
<dbReference type="InterPro" id="IPR005587">
    <property type="entry name" value="UPF0304_YfbU"/>
</dbReference>
<dbReference type="SUPFAM" id="SSF116960">
    <property type="entry name" value="YfbU-like"/>
    <property type="match status" value="1"/>
</dbReference>
<dbReference type="HAMAP" id="MF_00762">
    <property type="entry name" value="UPF0304"/>
    <property type="match status" value="1"/>
</dbReference>
<dbReference type="InterPro" id="IPR023145">
    <property type="entry name" value="YfbU_helix-hairpin_sf"/>
</dbReference>
<reference evidence="2 3" key="1">
    <citation type="submission" date="2017-02" db="EMBL/GenBank/DDBJ databases">
        <authorList>
            <person name="Peterson S.W."/>
        </authorList>
    </citation>
    <scope>NUCLEOTIDE SEQUENCE [LARGE SCALE GENOMIC DNA]</scope>
    <source>
        <strain evidence="2 3">CECT 9027</strain>
    </source>
</reference>
<dbReference type="RefSeq" id="WP_077312590.1">
    <property type="nucleotide sequence ID" value="NZ_AP024887.1"/>
</dbReference>
<dbReference type="PIRSF" id="PIRSF006272">
    <property type="entry name" value="UCP006272"/>
    <property type="match status" value="1"/>
</dbReference>
<dbReference type="STRING" id="1918946.VPAL9027_00830"/>
<gene>
    <name evidence="2" type="ORF">VPAL9027_00830</name>
</gene>
<comment type="similarity">
    <text evidence="1">Belongs to the UPF0304 family.</text>
</comment>
<accession>A0A1R4B1U5</accession>
<dbReference type="Gene3D" id="1.10.287.680">
    <property type="entry name" value="Helix hairpin bin"/>
    <property type="match status" value="1"/>
</dbReference>
<keyword evidence="3" id="KW-1185">Reference proteome</keyword>
<dbReference type="Gene3D" id="1.10.3190.10">
    <property type="entry name" value="yfbu gene product, domain 2"/>
    <property type="match status" value="1"/>
</dbReference>
<evidence type="ECO:0000313" key="3">
    <source>
        <dbReference type="Proteomes" id="UP000189475"/>
    </source>
</evidence>
<proteinExistence type="inferred from homology"/>